<dbReference type="Gene3D" id="3.40.50.150">
    <property type="entry name" value="Vaccinia Virus protein VP39"/>
    <property type="match status" value="1"/>
</dbReference>
<dbReference type="InterPro" id="IPR008884">
    <property type="entry name" value="TylF_MeTrfase"/>
</dbReference>
<sequence>MHDPEFQAAYARGVKAAGADYGWHWRVHTGLWAARMAAKLPGDFAEFGVNRGFMSSAIMHLLDWNGTGRRFYLLDTFAGIDERYINDDDRAIGVIERNRHDIDIGFYTFDVDAVRANFAQWPAARVIQGPVPDTLAQIDSHCFAFAHIDMNCAPPEVAAAEFLWPRLVRGGLILLDDYAFVGYRSQKLAMDEFARSKGTQVLSLPTGQGLLIKA</sequence>
<dbReference type="Proteomes" id="UP000520156">
    <property type="component" value="Unassembled WGS sequence"/>
</dbReference>
<proteinExistence type="predicted"/>
<dbReference type="EMBL" id="JACLAU010000014">
    <property type="protein sequence ID" value="MBC2652057.1"/>
    <property type="molecule type" value="Genomic_DNA"/>
</dbReference>
<keyword evidence="2" id="KW-1185">Reference proteome</keyword>
<protein>
    <submittedName>
        <fullName evidence="1">Class I SAM-dependent methyltransferase</fullName>
    </submittedName>
</protein>
<evidence type="ECO:0000313" key="2">
    <source>
        <dbReference type="Proteomes" id="UP000520156"/>
    </source>
</evidence>
<evidence type="ECO:0000313" key="1">
    <source>
        <dbReference type="EMBL" id="MBC2652057.1"/>
    </source>
</evidence>
<dbReference type="PANTHER" id="PTHR40036:SF1">
    <property type="entry name" value="MACROCIN O-METHYLTRANSFERASE"/>
    <property type="match status" value="1"/>
</dbReference>
<accession>A0A7X1KCF7</accession>
<dbReference type="AlphaFoldDB" id="A0A7X1KCF7"/>
<keyword evidence="1" id="KW-0808">Transferase</keyword>
<dbReference type="GO" id="GO:0032259">
    <property type="term" value="P:methylation"/>
    <property type="evidence" value="ECO:0007669"/>
    <property type="project" value="UniProtKB-KW"/>
</dbReference>
<dbReference type="Pfam" id="PF05711">
    <property type="entry name" value="TylF"/>
    <property type="match status" value="1"/>
</dbReference>
<dbReference type="PANTHER" id="PTHR40036">
    <property type="entry name" value="MACROCIN O-METHYLTRANSFERASE"/>
    <property type="match status" value="1"/>
</dbReference>
<dbReference type="SUPFAM" id="SSF53335">
    <property type="entry name" value="S-adenosyl-L-methionine-dependent methyltransferases"/>
    <property type="match status" value="1"/>
</dbReference>
<keyword evidence="1" id="KW-0489">Methyltransferase</keyword>
<gene>
    <name evidence="1" type="ORF">H7F49_10105</name>
</gene>
<organism evidence="1 2">
    <name type="scientific">Novosphingobium aerophilum</name>
    <dbReference type="NCBI Taxonomy" id="2839843"/>
    <lineage>
        <taxon>Bacteria</taxon>
        <taxon>Pseudomonadati</taxon>
        <taxon>Pseudomonadota</taxon>
        <taxon>Alphaproteobacteria</taxon>
        <taxon>Sphingomonadales</taxon>
        <taxon>Sphingomonadaceae</taxon>
        <taxon>Novosphingobium</taxon>
    </lineage>
</organism>
<name>A0A7X1KCF7_9SPHN</name>
<comment type="caution">
    <text evidence="1">The sequence shown here is derived from an EMBL/GenBank/DDBJ whole genome shotgun (WGS) entry which is preliminary data.</text>
</comment>
<dbReference type="InterPro" id="IPR029063">
    <property type="entry name" value="SAM-dependent_MTases_sf"/>
</dbReference>
<dbReference type="GO" id="GO:0008168">
    <property type="term" value="F:methyltransferase activity"/>
    <property type="evidence" value="ECO:0007669"/>
    <property type="project" value="UniProtKB-KW"/>
</dbReference>
<reference evidence="1 2" key="1">
    <citation type="submission" date="2020-08" db="EMBL/GenBank/DDBJ databases">
        <title>The genome sequence of Novosphingobium flavum 4Y4.</title>
        <authorList>
            <person name="Liu Y."/>
        </authorList>
    </citation>
    <scope>NUCLEOTIDE SEQUENCE [LARGE SCALE GENOMIC DNA]</scope>
    <source>
        <strain evidence="1 2">4Y4</strain>
    </source>
</reference>